<keyword evidence="7" id="KW-1185">Reference proteome</keyword>
<dbReference type="PROSITE" id="PS50893">
    <property type="entry name" value="ABC_TRANSPORTER_2"/>
    <property type="match status" value="1"/>
</dbReference>
<name>A0A917CLR5_9GAMM</name>
<dbReference type="GO" id="GO:0016887">
    <property type="term" value="F:ATP hydrolysis activity"/>
    <property type="evidence" value="ECO:0007669"/>
    <property type="project" value="InterPro"/>
</dbReference>
<dbReference type="CDD" id="cd03220">
    <property type="entry name" value="ABC_KpsT_Wzt"/>
    <property type="match status" value="1"/>
</dbReference>
<dbReference type="InterPro" id="IPR015860">
    <property type="entry name" value="ABC_transpr_TagH-like"/>
</dbReference>
<evidence type="ECO:0000313" key="7">
    <source>
        <dbReference type="Proteomes" id="UP000605253"/>
    </source>
</evidence>
<dbReference type="GO" id="GO:0140359">
    <property type="term" value="F:ABC-type transporter activity"/>
    <property type="evidence" value="ECO:0007669"/>
    <property type="project" value="InterPro"/>
</dbReference>
<reference evidence="6" key="1">
    <citation type="journal article" date="2014" name="Int. J. Syst. Evol. Microbiol.">
        <title>Complete genome sequence of Corynebacterium casei LMG S-19264T (=DSM 44701T), isolated from a smear-ripened cheese.</title>
        <authorList>
            <consortium name="US DOE Joint Genome Institute (JGI-PGF)"/>
            <person name="Walter F."/>
            <person name="Albersmeier A."/>
            <person name="Kalinowski J."/>
            <person name="Ruckert C."/>
        </authorList>
    </citation>
    <scope>NUCLEOTIDE SEQUENCE</scope>
    <source>
        <strain evidence="6">CGMCC 1.12181</strain>
    </source>
</reference>
<evidence type="ECO:0000313" key="6">
    <source>
        <dbReference type="EMBL" id="GGF92114.1"/>
    </source>
</evidence>
<dbReference type="InterPro" id="IPR029439">
    <property type="entry name" value="Wzt_C"/>
</dbReference>
<dbReference type="Proteomes" id="UP000605253">
    <property type="component" value="Unassembled WGS sequence"/>
</dbReference>
<keyword evidence="4 6" id="KW-0067">ATP-binding</keyword>
<keyword evidence="2" id="KW-0813">Transport</keyword>
<dbReference type="SUPFAM" id="SSF52540">
    <property type="entry name" value="P-loop containing nucleoside triphosphate hydrolases"/>
    <property type="match status" value="1"/>
</dbReference>
<keyword evidence="3" id="KW-0547">Nucleotide-binding</keyword>
<accession>A0A917CLR5</accession>
<gene>
    <name evidence="6" type="primary">tagH</name>
    <name evidence="6" type="ORF">GCM10011365_11660</name>
</gene>
<dbReference type="RefSeq" id="WP_188364770.1">
    <property type="nucleotide sequence ID" value="NZ_BAABJF010000015.1"/>
</dbReference>
<dbReference type="GO" id="GO:0016020">
    <property type="term" value="C:membrane"/>
    <property type="evidence" value="ECO:0007669"/>
    <property type="project" value="InterPro"/>
</dbReference>
<dbReference type="EMBL" id="BMEO01000004">
    <property type="protein sequence ID" value="GGF92114.1"/>
    <property type="molecule type" value="Genomic_DNA"/>
</dbReference>
<dbReference type="PANTHER" id="PTHR46743:SF2">
    <property type="entry name" value="TEICHOIC ACIDS EXPORT ATP-BINDING PROTEIN TAGH"/>
    <property type="match status" value="1"/>
</dbReference>
<comment type="similarity">
    <text evidence="1">Belongs to the ABC transporter superfamily.</text>
</comment>
<dbReference type="Gene3D" id="3.40.50.300">
    <property type="entry name" value="P-loop containing nucleotide triphosphate hydrolases"/>
    <property type="match status" value="1"/>
</dbReference>
<evidence type="ECO:0000256" key="2">
    <source>
        <dbReference type="ARBA" id="ARBA00022448"/>
    </source>
</evidence>
<dbReference type="AlphaFoldDB" id="A0A917CLR5"/>
<dbReference type="PANTHER" id="PTHR46743">
    <property type="entry name" value="TEICHOIC ACIDS EXPORT ATP-BINDING PROTEIN TAGH"/>
    <property type="match status" value="1"/>
</dbReference>
<evidence type="ECO:0000256" key="3">
    <source>
        <dbReference type="ARBA" id="ARBA00022741"/>
    </source>
</evidence>
<protein>
    <submittedName>
        <fullName evidence="6">Teichoic acid ABC transporter ATP-binding protein</fullName>
    </submittedName>
</protein>
<organism evidence="6 7">
    <name type="scientific">Marinicella pacifica</name>
    <dbReference type="NCBI Taxonomy" id="1171543"/>
    <lineage>
        <taxon>Bacteria</taxon>
        <taxon>Pseudomonadati</taxon>
        <taxon>Pseudomonadota</taxon>
        <taxon>Gammaproteobacteria</taxon>
        <taxon>Lysobacterales</taxon>
        <taxon>Marinicellaceae</taxon>
        <taxon>Marinicella</taxon>
    </lineage>
</organism>
<dbReference type="SMART" id="SM00382">
    <property type="entry name" value="AAA"/>
    <property type="match status" value="1"/>
</dbReference>
<dbReference type="InterPro" id="IPR003593">
    <property type="entry name" value="AAA+_ATPase"/>
</dbReference>
<evidence type="ECO:0000256" key="4">
    <source>
        <dbReference type="ARBA" id="ARBA00022840"/>
    </source>
</evidence>
<dbReference type="InterPro" id="IPR003439">
    <property type="entry name" value="ABC_transporter-like_ATP-bd"/>
</dbReference>
<reference evidence="6" key="2">
    <citation type="submission" date="2020-09" db="EMBL/GenBank/DDBJ databases">
        <authorList>
            <person name="Sun Q."/>
            <person name="Zhou Y."/>
        </authorList>
    </citation>
    <scope>NUCLEOTIDE SEQUENCE</scope>
    <source>
        <strain evidence="6">CGMCC 1.12181</strain>
    </source>
</reference>
<dbReference type="InterPro" id="IPR050683">
    <property type="entry name" value="Bact_Polysacc_Export_ATP-bd"/>
</dbReference>
<evidence type="ECO:0000256" key="1">
    <source>
        <dbReference type="ARBA" id="ARBA00005417"/>
    </source>
</evidence>
<dbReference type="CDD" id="cd10147">
    <property type="entry name" value="Wzt_C-like"/>
    <property type="match status" value="1"/>
</dbReference>
<sequence length="387" mass="43174">MPLIEIKNLNKFYPHVSNNKQRVKSMWQILNNRPVTTGSHVLKDINLTVHKGESLAIVGRNGAGKSTLLKILSGVIQPTSGDIQVNGTIGALLELGSGFDPEYTGIDNLKLSAALAGIRGQQAKEKINRMIEFADIGDYIREPVKNYSSGMVVRLGFAVITETKPDLLITDEVLAVGDENFQRKCLAWIDHYLSSGGTLLLVSHSIYHVQKIAHHAIWLEKGHIRMRGSAYDVSQAYHYDSVSELPEITPAKVDQSGFHVAEAAIYNHEHQVIDEVRSGETVYFKARLYSPTGEAPGLCFGVVSFDNQPVYGVYSEQFKQQPKKAADGLFEFTLRIKNIPLLPGRYHIKFHTMSPDQLQLIDTLEKPLTVKGETREMGITRLPIEWL</sequence>
<dbReference type="GO" id="GO:0005524">
    <property type="term" value="F:ATP binding"/>
    <property type="evidence" value="ECO:0007669"/>
    <property type="project" value="UniProtKB-KW"/>
</dbReference>
<evidence type="ECO:0000259" key="5">
    <source>
        <dbReference type="PROSITE" id="PS50893"/>
    </source>
</evidence>
<proteinExistence type="inferred from homology"/>
<dbReference type="InterPro" id="IPR027417">
    <property type="entry name" value="P-loop_NTPase"/>
</dbReference>
<feature type="domain" description="ABC transporter" evidence="5">
    <location>
        <begin position="21"/>
        <end position="246"/>
    </location>
</feature>
<comment type="caution">
    <text evidence="6">The sequence shown here is derived from an EMBL/GenBank/DDBJ whole genome shotgun (WGS) entry which is preliminary data.</text>
</comment>
<dbReference type="Pfam" id="PF00005">
    <property type="entry name" value="ABC_tran"/>
    <property type="match status" value="1"/>
</dbReference>